<dbReference type="EMBL" id="CP007142">
    <property type="protein sequence ID" value="AJQ97938.1"/>
    <property type="molecule type" value="Genomic_DNA"/>
</dbReference>
<reference evidence="4 5" key="1">
    <citation type="submission" date="2014-01" db="EMBL/GenBank/DDBJ databases">
        <title>Full genme sequencing of cellulolytic bacterium Gynuella sunshinyii YC6258T gen. nov., sp. nov.</title>
        <authorList>
            <person name="Khan H."/>
            <person name="Chung E.J."/>
            <person name="Chung Y.R."/>
        </authorList>
    </citation>
    <scope>NUCLEOTIDE SEQUENCE [LARGE SCALE GENOMIC DNA]</scope>
    <source>
        <strain evidence="4 5">YC6258</strain>
    </source>
</reference>
<keyword evidence="1" id="KW-0433">Leucine-rich repeat</keyword>
<evidence type="ECO:0000256" key="1">
    <source>
        <dbReference type="ARBA" id="ARBA00022614"/>
    </source>
</evidence>
<proteinExistence type="predicted"/>
<keyword evidence="3" id="KW-0732">Signal</keyword>
<organism evidence="4 5">
    <name type="scientific">Gynuella sunshinyii YC6258</name>
    <dbReference type="NCBI Taxonomy" id="1445510"/>
    <lineage>
        <taxon>Bacteria</taxon>
        <taxon>Pseudomonadati</taxon>
        <taxon>Pseudomonadota</taxon>
        <taxon>Gammaproteobacteria</taxon>
        <taxon>Oceanospirillales</taxon>
        <taxon>Saccharospirillaceae</taxon>
        <taxon>Gynuella</taxon>
    </lineage>
</organism>
<accession>A0A0C5VX81</accession>
<feature type="chain" id="PRO_5002194831" evidence="3">
    <location>
        <begin position="22"/>
        <end position="466"/>
    </location>
</feature>
<dbReference type="OrthoDB" id="5918393at2"/>
<evidence type="ECO:0000256" key="3">
    <source>
        <dbReference type="SAM" id="SignalP"/>
    </source>
</evidence>
<dbReference type="AlphaFoldDB" id="A0A0C5VX81"/>
<keyword evidence="5" id="KW-1185">Reference proteome</keyword>
<dbReference type="InterPro" id="IPR050836">
    <property type="entry name" value="SDS22/Internalin_LRR"/>
</dbReference>
<dbReference type="STRING" id="1445510.YC6258_05914"/>
<evidence type="ECO:0000313" key="5">
    <source>
        <dbReference type="Proteomes" id="UP000032266"/>
    </source>
</evidence>
<dbReference type="Gene3D" id="3.80.10.10">
    <property type="entry name" value="Ribonuclease Inhibitor"/>
    <property type="match status" value="1"/>
</dbReference>
<gene>
    <name evidence="4" type="ORF">YC6258_05914</name>
</gene>
<dbReference type="PANTHER" id="PTHR46652">
    <property type="entry name" value="LEUCINE-RICH REPEAT AND IQ DOMAIN-CONTAINING PROTEIN 1-RELATED"/>
    <property type="match status" value="1"/>
</dbReference>
<dbReference type="HOGENOM" id="CLU_586315_0_0_6"/>
<name>A0A0C5VX81_9GAMM</name>
<keyword evidence="2" id="KW-0677">Repeat</keyword>
<dbReference type="Proteomes" id="UP000032266">
    <property type="component" value="Chromosome"/>
</dbReference>
<dbReference type="KEGG" id="gsn:YC6258_05914"/>
<protein>
    <submittedName>
        <fullName evidence="4">Leucine-rich repeat (LRR) protein</fullName>
    </submittedName>
</protein>
<dbReference type="InterPro" id="IPR032675">
    <property type="entry name" value="LRR_dom_sf"/>
</dbReference>
<dbReference type="PANTHER" id="PTHR46652:SF3">
    <property type="entry name" value="LEUCINE-RICH REPEAT-CONTAINING PROTEIN 9"/>
    <property type="match status" value="1"/>
</dbReference>
<evidence type="ECO:0000313" key="4">
    <source>
        <dbReference type="EMBL" id="AJQ97938.1"/>
    </source>
</evidence>
<feature type="signal peptide" evidence="3">
    <location>
        <begin position="1"/>
        <end position="21"/>
    </location>
</feature>
<dbReference type="RefSeq" id="WP_044619554.1">
    <property type="nucleotide sequence ID" value="NZ_CP007142.1"/>
</dbReference>
<dbReference type="SUPFAM" id="SSF52058">
    <property type="entry name" value="L domain-like"/>
    <property type="match status" value="1"/>
</dbReference>
<evidence type="ECO:0000256" key="2">
    <source>
        <dbReference type="ARBA" id="ARBA00022737"/>
    </source>
</evidence>
<sequence>MIHPGQLCAVLLALTATACQAKPLPEPPFSVEQMEAFADPVDLEVLYGLSINHGESKKSVHYATAFLQSYQPYELERGLITVNDPGVLLTDVTVTNRNQTSQRHRRMKLFSFPTWDQNGHLINVKNYPVTPNDLALISRLKEVRSIHLEGYAEADHLDLNLLSADLPLWTATFYRTKLSHPQRLCDYQALQYLEINAARVMGDIELKGCVKQMVDLVMASADIDALTIQDLPELVYLYLGDSRFKQLHIDGSSLPKLQSLTLSGADIPSDVDSIQLPEGLLQLYLENVTDDDISKLKLPKSLQYLNLRGAKLQDYGFIAGAVNLTALVLDDSTFTQWPLLGGLTKLRHLRIGGTSITNDDLKVIAKLTQLMSLNLARTPLTTAKPLSTLINLNDLNLYQSKIRDLNEIPFIQNISALGLPDDSHYEHPESYPQHIKDMLKTEGYEGSLACNHLKPCETPPWHFDSP</sequence>